<proteinExistence type="predicted"/>
<keyword evidence="2" id="KW-1185">Reference proteome</keyword>
<gene>
    <name evidence="1" type="ORF">CEX98_11940</name>
</gene>
<dbReference type="Proteomes" id="UP000228621">
    <property type="component" value="Unassembled WGS sequence"/>
</dbReference>
<accession>A0A2A5JQ55</accession>
<dbReference type="OrthoDB" id="6307297at2"/>
<name>A0A2A5JQ55_PSEO7</name>
<sequence>MLRRRRNHQFKRNTKYTSPNRRRVMMRNAHRKMLLRHRIFALIQMEEQREAKAHAAVVQP</sequence>
<protein>
    <submittedName>
        <fullName evidence="1">Uncharacterized protein</fullName>
    </submittedName>
</protein>
<evidence type="ECO:0000313" key="1">
    <source>
        <dbReference type="EMBL" id="PCK31556.1"/>
    </source>
</evidence>
<dbReference type="AlphaFoldDB" id="A0A2A5JQ55"/>
<dbReference type="EMBL" id="NKHF01000052">
    <property type="protein sequence ID" value="PCK31556.1"/>
    <property type="molecule type" value="Genomic_DNA"/>
</dbReference>
<dbReference type="RefSeq" id="WP_099642298.1">
    <property type="nucleotide sequence ID" value="NZ_JAQPZX010000029.1"/>
</dbReference>
<organism evidence="1 2">
    <name type="scientific">Pseudoalteromonas piscicida</name>
    <dbReference type="NCBI Taxonomy" id="43662"/>
    <lineage>
        <taxon>Bacteria</taxon>
        <taxon>Pseudomonadati</taxon>
        <taxon>Pseudomonadota</taxon>
        <taxon>Gammaproteobacteria</taxon>
        <taxon>Alteromonadales</taxon>
        <taxon>Pseudoalteromonadaceae</taxon>
        <taxon>Pseudoalteromonas</taxon>
    </lineage>
</organism>
<reference evidence="2" key="1">
    <citation type="journal article" date="2019" name="Genome Announc.">
        <title>Draft Genome Sequence of Pseudoalteromonas piscicida Strain 36Y ROTHPW, an Hypersaline Seawater Isolate from the South Coast of Sonora, Mexico.</title>
        <authorList>
            <person name="Sanchez-Diaz R."/>
            <person name="Molina-Garza Z.J."/>
            <person name="Cruz-Suarez L.E."/>
            <person name="Selvin J."/>
            <person name="Kiran G.S."/>
            <person name="Ibarra-Gamez J.C."/>
            <person name="Gomez-Gil B."/>
            <person name="Galaviz-Silva L."/>
        </authorList>
    </citation>
    <scope>NUCLEOTIDE SEQUENCE [LARGE SCALE GENOMIC DNA]</scope>
    <source>
        <strain evidence="2">36Y_RITHPW</strain>
    </source>
</reference>
<comment type="caution">
    <text evidence="1">The sequence shown here is derived from an EMBL/GenBank/DDBJ whole genome shotgun (WGS) entry which is preliminary data.</text>
</comment>
<evidence type="ECO:0000313" key="2">
    <source>
        <dbReference type="Proteomes" id="UP000228621"/>
    </source>
</evidence>